<comment type="caution">
    <text evidence="2">The sequence shown here is derived from an EMBL/GenBank/DDBJ whole genome shotgun (WGS) entry which is preliminary data.</text>
</comment>
<dbReference type="Proteomes" id="UP001457282">
    <property type="component" value="Unassembled WGS sequence"/>
</dbReference>
<sequence>MHLSLRSLRRRSQHNSPQRRITPVYITSAITDYSSANRHYSQNSYAFSAHLLGPPVRHRSITSPHRGQLNPPLSL</sequence>
<feature type="compositionally biased region" description="Polar residues" evidence="1">
    <location>
        <begin position="61"/>
        <end position="75"/>
    </location>
</feature>
<gene>
    <name evidence="2" type="ORF">M0R45_017163</name>
</gene>
<dbReference type="AlphaFoldDB" id="A0AAW1XVC3"/>
<reference evidence="2 3" key="1">
    <citation type="journal article" date="2023" name="G3 (Bethesda)">
        <title>A chromosome-length genome assembly and annotation of blackberry (Rubus argutus, cv. 'Hillquist').</title>
        <authorList>
            <person name="Bruna T."/>
            <person name="Aryal R."/>
            <person name="Dudchenko O."/>
            <person name="Sargent D.J."/>
            <person name="Mead D."/>
            <person name="Buti M."/>
            <person name="Cavallini A."/>
            <person name="Hytonen T."/>
            <person name="Andres J."/>
            <person name="Pham M."/>
            <person name="Weisz D."/>
            <person name="Mascagni F."/>
            <person name="Usai G."/>
            <person name="Natali L."/>
            <person name="Bassil N."/>
            <person name="Fernandez G.E."/>
            <person name="Lomsadze A."/>
            <person name="Armour M."/>
            <person name="Olukolu B."/>
            <person name="Poorten T."/>
            <person name="Britton C."/>
            <person name="Davik J."/>
            <person name="Ashrafi H."/>
            <person name="Aiden E.L."/>
            <person name="Borodovsky M."/>
            <person name="Worthington M."/>
        </authorList>
    </citation>
    <scope>NUCLEOTIDE SEQUENCE [LARGE SCALE GENOMIC DNA]</scope>
    <source>
        <strain evidence="2">PI 553951</strain>
    </source>
</reference>
<evidence type="ECO:0000313" key="3">
    <source>
        <dbReference type="Proteomes" id="UP001457282"/>
    </source>
</evidence>
<accession>A0AAW1XVC3</accession>
<protein>
    <submittedName>
        <fullName evidence="2">Uncharacterized protein</fullName>
    </submittedName>
</protein>
<keyword evidence="3" id="KW-1185">Reference proteome</keyword>
<feature type="region of interest" description="Disordered" evidence="1">
    <location>
        <begin position="1"/>
        <end position="20"/>
    </location>
</feature>
<evidence type="ECO:0000313" key="2">
    <source>
        <dbReference type="EMBL" id="KAK9940504.1"/>
    </source>
</evidence>
<name>A0AAW1XVC3_RUBAR</name>
<feature type="region of interest" description="Disordered" evidence="1">
    <location>
        <begin position="56"/>
        <end position="75"/>
    </location>
</feature>
<organism evidence="2 3">
    <name type="scientific">Rubus argutus</name>
    <name type="common">Southern blackberry</name>
    <dbReference type="NCBI Taxonomy" id="59490"/>
    <lineage>
        <taxon>Eukaryota</taxon>
        <taxon>Viridiplantae</taxon>
        <taxon>Streptophyta</taxon>
        <taxon>Embryophyta</taxon>
        <taxon>Tracheophyta</taxon>
        <taxon>Spermatophyta</taxon>
        <taxon>Magnoliopsida</taxon>
        <taxon>eudicotyledons</taxon>
        <taxon>Gunneridae</taxon>
        <taxon>Pentapetalae</taxon>
        <taxon>rosids</taxon>
        <taxon>fabids</taxon>
        <taxon>Rosales</taxon>
        <taxon>Rosaceae</taxon>
        <taxon>Rosoideae</taxon>
        <taxon>Rosoideae incertae sedis</taxon>
        <taxon>Rubus</taxon>
    </lineage>
</organism>
<dbReference type="EMBL" id="JBEDUW010000003">
    <property type="protein sequence ID" value="KAK9940504.1"/>
    <property type="molecule type" value="Genomic_DNA"/>
</dbReference>
<proteinExistence type="predicted"/>
<evidence type="ECO:0000256" key="1">
    <source>
        <dbReference type="SAM" id="MobiDB-lite"/>
    </source>
</evidence>